<dbReference type="InterPro" id="IPR027478">
    <property type="entry name" value="LdcA_N"/>
</dbReference>
<dbReference type="Pfam" id="PF02016">
    <property type="entry name" value="Peptidase_S66"/>
    <property type="match status" value="1"/>
</dbReference>
<comment type="caution">
    <text evidence="8">The sequence shown here is derived from an EMBL/GenBank/DDBJ whole genome shotgun (WGS) entry which is preliminary data.</text>
</comment>
<comment type="similarity">
    <text evidence="1">Belongs to the peptidase S66 family.</text>
</comment>
<dbReference type="GO" id="GO:0008236">
    <property type="term" value="F:serine-type peptidase activity"/>
    <property type="evidence" value="ECO:0007669"/>
    <property type="project" value="UniProtKB-KW"/>
</dbReference>
<evidence type="ECO:0000256" key="4">
    <source>
        <dbReference type="ARBA" id="ARBA00022801"/>
    </source>
</evidence>
<dbReference type="Pfam" id="PF17676">
    <property type="entry name" value="Peptidase_S66C"/>
    <property type="match status" value="1"/>
</dbReference>
<dbReference type="Gene3D" id="3.50.30.60">
    <property type="entry name" value="LD-carboxypeptidase A C-terminal domain-like"/>
    <property type="match status" value="1"/>
</dbReference>
<dbReference type="CDD" id="cd07025">
    <property type="entry name" value="Peptidase_S66"/>
    <property type="match status" value="1"/>
</dbReference>
<evidence type="ECO:0000256" key="2">
    <source>
        <dbReference type="ARBA" id="ARBA00022645"/>
    </source>
</evidence>
<dbReference type="AlphaFoldDB" id="A0A853F2F2"/>
<dbReference type="InterPro" id="IPR027461">
    <property type="entry name" value="Carboxypeptidase_A_C_sf"/>
</dbReference>
<name>A0A853F2F2_9GAMM</name>
<dbReference type="InterPro" id="IPR029062">
    <property type="entry name" value="Class_I_gatase-like"/>
</dbReference>
<dbReference type="InterPro" id="IPR040921">
    <property type="entry name" value="Peptidase_S66C"/>
</dbReference>
<evidence type="ECO:0000259" key="7">
    <source>
        <dbReference type="Pfam" id="PF17676"/>
    </source>
</evidence>
<dbReference type="GO" id="GO:0004180">
    <property type="term" value="F:carboxypeptidase activity"/>
    <property type="evidence" value="ECO:0007669"/>
    <property type="project" value="UniProtKB-KW"/>
</dbReference>
<dbReference type="Gene3D" id="3.40.50.10740">
    <property type="entry name" value="Class I glutamine amidotransferase-like"/>
    <property type="match status" value="1"/>
</dbReference>
<evidence type="ECO:0000256" key="1">
    <source>
        <dbReference type="ARBA" id="ARBA00010233"/>
    </source>
</evidence>
<keyword evidence="2 8" id="KW-0121">Carboxypeptidase</keyword>
<reference evidence="8 9" key="1">
    <citation type="submission" date="2020-05" db="EMBL/GenBank/DDBJ databases">
        <title>Horizontal transmission and recombination maintain forever young bacterial symbiont genomes.</title>
        <authorList>
            <person name="Russell S.L."/>
            <person name="Pepper-Tunick E."/>
            <person name="Svedberg J."/>
            <person name="Byrne A."/>
            <person name="Ruelas Castillo J."/>
            <person name="Vollmers C."/>
            <person name="Beinart R.A."/>
            <person name="Corbett-Detig R."/>
        </authorList>
    </citation>
    <scope>NUCLEOTIDE SEQUENCE [LARGE SCALE GENOMIC DNA]</scope>
    <source>
        <strain evidence="8">455</strain>
    </source>
</reference>
<protein>
    <submittedName>
        <fullName evidence="8">LD-carboxypeptidase</fullName>
    </submittedName>
</protein>
<dbReference type="PANTHER" id="PTHR30237">
    <property type="entry name" value="MURAMOYLTETRAPEPTIDE CARBOXYPEPTIDASE"/>
    <property type="match status" value="1"/>
</dbReference>
<dbReference type="SUPFAM" id="SSF141986">
    <property type="entry name" value="LD-carboxypeptidase A C-terminal domain-like"/>
    <property type="match status" value="1"/>
</dbReference>
<sequence length="561" mass="62738">MIGILINTNLLAVSVVNELFQIGESTVTIEIVQSNDAGLVFFHPHEDEKTSYEDVKKLINQHGGKLVSIKQQGKRLVEVKYQGKQYIFDPNRIFTPQGIKDTLIKYSSFHQQVAKDIQNFADRIASLVLGRLVVAVHNNYDKGYNISSYKNSDEVKYYYQNPKQGTGEFFYTTNDPFFNFAKVAGYNAVVQSKSVTNDGSFSVYAALKGVEYINLEVKRGEDSLEQEMLLFLMRYFANQYPNLPVKGWATLTKGDTIDLIAPSSATSKDSIDRTVKILEEFGFKISTKYAKIMPTKLNYANTDQYRANAFIQAMNNPDSQAVWVVKGGAGATRLLPKLLKYPAPKISKPLIGFSDVTGLHNFVNQQWKMPSLHAIVAGYNSEADAGINTNINIGESIKTVVDILLEQENKALFYSHLIPMNTSAKQATKIDGSLLGGNLTLVQSTLDTPFQARLDDRILILEDIGNSAHQLERILDNIRYSQLLNGVNAIILGEFIQTTQDKKAVIDMIDLVLQRFANGVDIPVFRGDFFGHSKLNHPMPLNTTTQIFKNGNDFSIKVNIK</sequence>
<dbReference type="EMBL" id="JACCHT010000001">
    <property type="protein sequence ID" value="NYT27111.1"/>
    <property type="molecule type" value="Genomic_DNA"/>
</dbReference>
<dbReference type="InterPro" id="IPR003507">
    <property type="entry name" value="S66_fam"/>
</dbReference>
<keyword evidence="4" id="KW-0378">Hydrolase</keyword>
<evidence type="ECO:0000313" key="8">
    <source>
        <dbReference type="EMBL" id="NYT27111.1"/>
    </source>
</evidence>
<dbReference type="PANTHER" id="PTHR30237:SF2">
    <property type="entry name" value="MUREIN TETRAPEPTIDE CARBOXYPEPTIDASE"/>
    <property type="match status" value="1"/>
</dbReference>
<feature type="domain" description="LD-carboxypeptidase C-terminal" evidence="7">
    <location>
        <begin position="432"/>
        <end position="547"/>
    </location>
</feature>
<keyword evidence="5" id="KW-0720">Serine protease</keyword>
<organism evidence="8 9">
    <name type="scientific">Candidatus Thiodubiliella endoseptemdiera</name>
    <dbReference type="NCBI Taxonomy" id="2738886"/>
    <lineage>
        <taxon>Bacteria</taxon>
        <taxon>Pseudomonadati</taxon>
        <taxon>Pseudomonadota</taxon>
        <taxon>Gammaproteobacteria</taxon>
        <taxon>Candidatus Pseudothioglobaceae</taxon>
        <taxon>Candidatus Thiodubiliella</taxon>
    </lineage>
</organism>
<keyword evidence="3" id="KW-0645">Protease</keyword>
<proteinExistence type="inferred from homology"/>
<dbReference type="Proteomes" id="UP000568751">
    <property type="component" value="Unassembled WGS sequence"/>
</dbReference>
<dbReference type="SUPFAM" id="SSF52317">
    <property type="entry name" value="Class I glutamine amidotransferase-like"/>
    <property type="match status" value="1"/>
</dbReference>
<evidence type="ECO:0000259" key="6">
    <source>
        <dbReference type="Pfam" id="PF02016"/>
    </source>
</evidence>
<gene>
    <name evidence="8" type="ORF">H0A76_03980</name>
</gene>
<feature type="domain" description="LD-carboxypeptidase N-terminal" evidence="6">
    <location>
        <begin position="257"/>
        <end position="374"/>
    </location>
</feature>
<dbReference type="InterPro" id="IPR040449">
    <property type="entry name" value="Peptidase_S66_N"/>
</dbReference>
<accession>A0A853F2F2</accession>
<evidence type="ECO:0000256" key="5">
    <source>
        <dbReference type="ARBA" id="ARBA00022825"/>
    </source>
</evidence>
<evidence type="ECO:0000313" key="9">
    <source>
        <dbReference type="Proteomes" id="UP000568751"/>
    </source>
</evidence>
<evidence type="ECO:0000256" key="3">
    <source>
        <dbReference type="ARBA" id="ARBA00022670"/>
    </source>
</evidence>
<dbReference type="GO" id="GO:0006508">
    <property type="term" value="P:proteolysis"/>
    <property type="evidence" value="ECO:0007669"/>
    <property type="project" value="UniProtKB-KW"/>
</dbReference>